<gene>
    <name evidence="1" type="ORF">METZ01_LOCUS507846</name>
</gene>
<proteinExistence type="predicted"/>
<dbReference type="AlphaFoldDB" id="A0A383EDM1"/>
<dbReference type="Gene3D" id="2.60.120.260">
    <property type="entry name" value="Galactose-binding domain-like"/>
    <property type="match status" value="1"/>
</dbReference>
<dbReference type="SUPFAM" id="SSF49785">
    <property type="entry name" value="Galactose-binding domain-like"/>
    <property type="match status" value="1"/>
</dbReference>
<evidence type="ECO:0000313" key="1">
    <source>
        <dbReference type="EMBL" id="SVE54992.1"/>
    </source>
</evidence>
<dbReference type="EMBL" id="UINC01225085">
    <property type="protein sequence ID" value="SVE54992.1"/>
    <property type="molecule type" value="Genomic_DNA"/>
</dbReference>
<feature type="non-terminal residue" evidence="1">
    <location>
        <position position="1"/>
    </location>
</feature>
<sequence length="117" mass="13309">VKTIVLLLSLLLANEVFSDSTEEDNSLSRKGPEYQQPNQLLGWIDARSKQALNGTWHYIVDHMDNGLPESIFGGFPKNKTQIDGMELIEYNFEKAKQINIPGAWNTQDDSLFFYRGS</sequence>
<feature type="non-terminal residue" evidence="1">
    <location>
        <position position="117"/>
    </location>
</feature>
<organism evidence="1">
    <name type="scientific">marine metagenome</name>
    <dbReference type="NCBI Taxonomy" id="408172"/>
    <lineage>
        <taxon>unclassified sequences</taxon>
        <taxon>metagenomes</taxon>
        <taxon>ecological metagenomes</taxon>
    </lineage>
</organism>
<dbReference type="InterPro" id="IPR008979">
    <property type="entry name" value="Galactose-bd-like_sf"/>
</dbReference>
<name>A0A383EDM1_9ZZZZ</name>
<reference evidence="1" key="1">
    <citation type="submission" date="2018-05" db="EMBL/GenBank/DDBJ databases">
        <authorList>
            <person name="Lanie J.A."/>
            <person name="Ng W.-L."/>
            <person name="Kazmierczak K.M."/>
            <person name="Andrzejewski T.M."/>
            <person name="Davidsen T.M."/>
            <person name="Wayne K.J."/>
            <person name="Tettelin H."/>
            <person name="Glass J.I."/>
            <person name="Rusch D."/>
            <person name="Podicherti R."/>
            <person name="Tsui H.-C.T."/>
            <person name="Winkler M.E."/>
        </authorList>
    </citation>
    <scope>NUCLEOTIDE SEQUENCE</scope>
</reference>
<protein>
    <submittedName>
        <fullName evidence="1">Uncharacterized protein</fullName>
    </submittedName>
</protein>
<accession>A0A383EDM1</accession>